<dbReference type="Pfam" id="PF07441">
    <property type="entry name" value="BofA"/>
    <property type="match status" value="1"/>
</dbReference>
<proteinExistence type="predicted"/>
<sequence>MMNWWSMGGAAVCLLVVGRCAAHQHHPLRGLLAGAVCGLGALALLALLDPVTGVSLPLTPFTSFTAVVLGVPGVITLLILQLLL</sequence>
<feature type="transmembrane region" description="Helical" evidence="1">
    <location>
        <begin position="61"/>
        <end position="83"/>
    </location>
</feature>
<protein>
    <submittedName>
        <fullName evidence="2">Pro-sigmaK processing inhibitor BofA family protein</fullName>
    </submittedName>
</protein>
<dbReference type="EMBL" id="DYVE01000046">
    <property type="protein sequence ID" value="HJG27323.1"/>
    <property type="molecule type" value="Genomic_DNA"/>
</dbReference>
<feature type="transmembrane region" description="Helical" evidence="1">
    <location>
        <begin position="32"/>
        <end position="49"/>
    </location>
</feature>
<evidence type="ECO:0000313" key="2">
    <source>
        <dbReference type="EMBL" id="HJG27323.1"/>
    </source>
</evidence>
<dbReference type="InterPro" id="IPR010001">
    <property type="entry name" value="BofA"/>
</dbReference>
<comment type="caution">
    <text evidence="2">The sequence shown here is derived from an EMBL/GenBank/DDBJ whole genome shotgun (WGS) entry which is preliminary data.</text>
</comment>
<evidence type="ECO:0000313" key="3">
    <source>
        <dbReference type="Proteomes" id="UP000782880"/>
    </source>
</evidence>
<accession>A0A921IK94</accession>
<keyword evidence="1" id="KW-0472">Membrane</keyword>
<reference evidence="2" key="2">
    <citation type="submission" date="2021-09" db="EMBL/GenBank/DDBJ databases">
        <authorList>
            <person name="Gilroy R."/>
        </authorList>
    </citation>
    <scope>NUCLEOTIDE SEQUENCE</scope>
    <source>
        <strain evidence="2">ChiBcec21-2208</strain>
    </source>
</reference>
<dbReference type="AlphaFoldDB" id="A0A921IK94"/>
<keyword evidence="1" id="KW-0812">Transmembrane</keyword>
<keyword evidence="1" id="KW-1133">Transmembrane helix</keyword>
<reference evidence="2" key="1">
    <citation type="journal article" date="2021" name="PeerJ">
        <title>Extensive microbial diversity within the chicken gut microbiome revealed by metagenomics and culture.</title>
        <authorList>
            <person name="Gilroy R."/>
            <person name="Ravi A."/>
            <person name="Getino M."/>
            <person name="Pursley I."/>
            <person name="Horton D.L."/>
            <person name="Alikhan N.F."/>
            <person name="Baker D."/>
            <person name="Gharbi K."/>
            <person name="Hall N."/>
            <person name="Watson M."/>
            <person name="Adriaenssens E.M."/>
            <person name="Foster-Nyarko E."/>
            <person name="Jarju S."/>
            <person name="Secka A."/>
            <person name="Antonio M."/>
            <person name="Oren A."/>
            <person name="Chaudhuri R.R."/>
            <person name="La Ragione R."/>
            <person name="Hildebrand F."/>
            <person name="Pallen M.J."/>
        </authorList>
    </citation>
    <scope>NUCLEOTIDE SEQUENCE</scope>
    <source>
        <strain evidence="2">ChiBcec21-2208</strain>
    </source>
</reference>
<dbReference type="Proteomes" id="UP000782880">
    <property type="component" value="Unassembled WGS sequence"/>
</dbReference>
<organism evidence="2 3">
    <name type="scientific">Subdoligranulum variabile</name>
    <dbReference type="NCBI Taxonomy" id="214851"/>
    <lineage>
        <taxon>Bacteria</taxon>
        <taxon>Bacillati</taxon>
        <taxon>Bacillota</taxon>
        <taxon>Clostridia</taxon>
        <taxon>Eubacteriales</taxon>
        <taxon>Oscillospiraceae</taxon>
        <taxon>Subdoligranulum</taxon>
    </lineage>
</organism>
<evidence type="ECO:0000256" key="1">
    <source>
        <dbReference type="SAM" id="Phobius"/>
    </source>
</evidence>
<name>A0A921IK94_9FIRM</name>
<gene>
    <name evidence="2" type="ORF">K8V20_01565</name>
</gene>